<comment type="caution">
    <text evidence="1">The sequence shown here is derived from an EMBL/GenBank/DDBJ whole genome shotgun (WGS) entry which is preliminary data.</text>
</comment>
<accession>A0A9W4WYN0</accession>
<organism evidence="1 2">
    <name type="scientific">Funneliformis geosporum</name>
    <dbReference type="NCBI Taxonomy" id="1117311"/>
    <lineage>
        <taxon>Eukaryota</taxon>
        <taxon>Fungi</taxon>
        <taxon>Fungi incertae sedis</taxon>
        <taxon>Mucoromycota</taxon>
        <taxon>Glomeromycotina</taxon>
        <taxon>Glomeromycetes</taxon>
        <taxon>Glomerales</taxon>
        <taxon>Glomeraceae</taxon>
        <taxon>Funneliformis</taxon>
    </lineage>
</organism>
<keyword evidence="2" id="KW-1185">Reference proteome</keyword>
<evidence type="ECO:0000313" key="1">
    <source>
        <dbReference type="EMBL" id="CAI2196089.1"/>
    </source>
</evidence>
<gene>
    <name evidence="1" type="ORF">FWILDA_LOCUS17403</name>
</gene>
<dbReference type="EMBL" id="CAMKVN010013626">
    <property type="protein sequence ID" value="CAI2196089.1"/>
    <property type="molecule type" value="Genomic_DNA"/>
</dbReference>
<dbReference type="OrthoDB" id="93990at2759"/>
<sequence>SQSLESIIIPEDMKKTLNDADFLVKDSTIDDERILMFTTFTNTN</sequence>
<feature type="non-terminal residue" evidence="1">
    <location>
        <position position="44"/>
    </location>
</feature>
<dbReference type="AlphaFoldDB" id="A0A9W4WYN0"/>
<proteinExistence type="predicted"/>
<dbReference type="Proteomes" id="UP001153678">
    <property type="component" value="Unassembled WGS sequence"/>
</dbReference>
<protein>
    <submittedName>
        <fullName evidence="1">8470_t:CDS:1</fullName>
    </submittedName>
</protein>
<reference evidence="1" key="1">
    <citation type="submission" date="2022-08" db="EMBL/GenBank/DDBJ databases">
        <authorList>
            <person name="Kallberg Y."/>
            <person name="Tangrot J."/>
            <person name="Rosling A."/>
        </authorList>
    </citation>
    <scope>NUCLEOTIDE SEQUENCE</scope>
    <source>
        <strain evidence="1">Wild A</strain>
    </source>
</reference>
<name>A0A9W4WYN0_9GLOM</name>
<evidence type="ECO:0000313" key="2">
    <source>
        <dbReference type="Proteomes" id="UP001153678"/>
    </source>
</evidence>
<feature type="non-terminal residue" evidence="1">
    <location>
        <position position="1"/>
    </location>
</feature>